<keyword evidence="2" id="KW-0808">Transferase</keyword>
<keyword evidence="1" id="KW-1133">Transmembrane helix</keyword>
<sequence>MRESLNIMRLSLKSFSRWWCLKDFTVIPLALLHNLATLACIIYVVFRSFTCLPYASCLYGSADQLNIPEAEPISTITTETFGKYCTSHPHGVVYMAAKKYYFGVRGGSRHFISLFEKDGGLFLHLLILKITTQGDFSTEWTRVLILGFETKKLIGNHPIRIY</sequence>
<dbReference type="Proteomes" id="UP000245207">
    <property type="component" value="Unassembled WGS sequence"/>
</dbReference>
<dbReference type="AlphaFoldDB" id="A0A2U1M6K9"/>
<keyword evidence="1" id="KW-0812">Transmembrane</keyword>
<dbReference type="GO" id="GO:0032259">
    <property type="term" value="P:methylation"/>
    <property type="evidence" value="ECO:0007669"/>
    <property type="project" value="UniProtKB-KW"/>
</dbReference>
<accession>A0A2U1M6K9</accession>
<keyword evidence="3" id="KW-1185">Reference proteome</keyword>
<protein>
    <submittedName>
        <fullName evidence="2">Nicotinamide N-methyltransferase-like protein</fullName>
    </submittedName>
</protein>
<gene>
    <name evidence="2" type="ORF">CTI12_AA416030</name>
</gene>
<evidence type="ECO:0000256" key="1">
    <source>
        <dbReference type="SAM" id="Phobius"/>
    </source>
</evidence>
<dbReference type="STRING" id="35608.A0A2U1M6K9"/>
<organism evidence="2 3">
    <name type="scientific">Artemisia annua</name>
    <name type="common">Sweet wormwood</name>
    <dbReference type="NCBI Taxonomy" id="35608"/>
    <lineage>
        <taxon>Eukaryota</taxon>
        <taxon>Viridiplantae</taxon>
        <taxon>Streptophyta</taxon>
        <taxon>Embryophyta</taxon>
        <taxon>Tracheophyta</taxon>
        <taxon>Spermatophyta</taxon>
        <taxon>Magnoliopsida</taxon>
        <taxon>eudicotyledons</taxon>
        <taxon>Gunneridae</taxon>
        <taxon>Pentapetalae</taxon>
        <taxon>asterids</taxon>
        <taxon>campanulids</taxon>
        <taxon>Asterales</taxon>
        <taxon>Asteraceae</taxon>
        <taxon>Asteroideae</taxon>
        <taxon>Anthemideae</taxon>
        <taxon>Artemisiinae</taxon>
        <taxon>Artemisia</taxon>
    </lineage>
</organism>
<keyword evidence="2" id="KW-0489">Methyltransferase</keyword>
<dbReference type="OrthoDB" id="1745372at2759"/>
<reference evidence="2 3" key="1">
    <citation type="journal article" date="2018" name="Mol. Plant">
        <title>The genome of Artemisia annua provides insight into the evolution of Asteraceae family and artemisinin biosynthesis.</title>
        <authorList>
            <person name="Shen Q."/>
            <person name="Zhang L."/>
            <person name="Liao Z."/>
            <person name="Wang S."/>
            <person name="Yan T."/>
            <person name="Shi P."/>
            <person name="Liu M."/>
            <person name="Fu X."/>
            <person name="Pan Q."/>
            <person name="Wang Y."/>
            <person name="Lv Z."/>
            <person name="Lu X."/>
            <person name="Zhang F."/>
            <person name="Jiang W."/>
            <person name="Ma Y."/>
            <person name="Chen M."/>
            <person name="Hao X."/>
            <person name="Li L."/>
            <person name="Tang Y."/>
            <person name="Lv G."/>
            <person name="Zhou Y."/>
            <person name="Sun X."/>
            <person name="Brodelius P.E."/>
            <person name="Rose J.K.C."/>
            <person name="Tang K."/>
        </authorList>
    </citation>
    <scope>NUCLEOTIDE SEQUENCE [LARGE SCALE GENOMIC DNA]</scope>
    <source>
        <strain evidence="3">cv. Huhao1</strain>
        <tissue evidence="2">Leaf</tissue>
    </source>
</reference>
<dbReference type="EMBL" id="PKPP01006322">
    <property type="protein sequence ID" value="PWA56903.1"/>
    <property type="molecule type" value="Genomic_DNA"/>
</dbReference>
<keyword evidence="1" id="KW-0472">Membrane</keyword>
<feature type="transmembrane region" description="Helical" evidence="1">
    <location>
        <begin position="21"/>
        <end position="46"/>
    </location>
</feature>
<proteinExistence type="predicted"/>
<evidence type="ECO:0000313" key="3">
    <source>
        <dbReference type="Proteomes" id="UP000245207"/>
    </source>
</evidence>
<evidence type="ECO:0000313" key="2">
    <source>
        <dbReference type="EMBL" id="PWA56903.1"/>
    </source>
</evidence>
<dbReference type="GO" id="GO:0008168">
    <property type="term" value="F:methyltransferase activity"/>
    <property type="evidence" value="ECO:0007669"/>
    <property type="project" value="UniProtKB-KW"/>
</dbReference>
<name>A0A2U1M6K9_ARTAN</name>
<comment type="caution">
    <text evidence="2">The sequence shown here is derived from an EMBL/GenBank/DDBJ whole genome shotgun (WGS) entry which is preliminary data.</text>
</comment>